<sequence>MVPRTFSYLLDVKILGAAYMVPVAQCMGPAHQKHYGGLHIPASISLGADRQGHSPHMIVVPPMYMNMVAFYAVQSLPYETRLVSVAKGTSYGG</sequence>
<dbReference type="OrthoDB" id="10495963at2759"/>
<keyword evidence="2" id="KW-1185">Reference proteome</keyword>
<reference evidence="1" key="1">
    <citation type="journal article" date="2020" name="Mol. Plant Microbe Interact.">
        <title>Genome Sequence of the Biocontrol Agent Coniothyrium minitans strain Conio (IMI 134523).</title>
        <authorList>
            <person name="Patel D."/>
            <person name="Shittu T.A."/>
            <person name="Baroncelli R."/>
            <person name="Muthumeenakshi S."/>
            <person name="Osborne T.H."/>
            <person name="Janganan T.K."/>
            <person name="Sreenivasaprasad S."/>
        </authorList>
    </citation>
    <scope>NUCLEOTIDE SEQUENCE</scope>
    <source>
        <strain evidence="1">Conio</strain>
    </source>
</reference>
<gene>
    <name evidence="1" type="ORF">PMIN01_00231</name>
</gene>
<comment type="caution">
    <text evidence="1">The sequence shown here is derived from an EMBL/GenBank/DDBJ whole genome shotgun (WGS) entry which is preliminary data.</text>
</comment>
<organism evidence="1 2">
    <name type="scientific">Paraphaeosphaeria minitans</name>
    <dbReference type="NCBI Taxonomy" id="565426"/>
    <lineage>
        <taxon>Eukaryota</taxon>
        <taxon>Fungi</taxon>
        <taxon>Dikarya</taxon>
        <taxon>Ascomycota</taxon>
        <taxon>Pezizomycotina</taxon>
        <taxon>Dothideomycetes</taxon>
        <taxon>Pleosporomycetidae</taxon>
        <taxon>Pleosporales</taxon>
        <taxon>Massarineae</taxon>
        <taxon>Didymosphaeriaceae</taxon>
        <taxon>Paraphaeosphaeria</taxon>
    </lineage>
</organism>
<proteinExistence type="predicted"/>
<dbReference type="AlphaFoldDB" id="A0A9P6KVR2"/>
<dbReference type="Proteomes" id="UP000756921">
    <property type="component" value="Unassembled WGS sequence"/>
</dbReference>
<evidence type="ECO:0000313" key="1">
    <source>
        <dbReference type="EMBL" id="KAF9740692.1"/>
    </source>
</evidence>
<evidence type="ECO:0000313" key="2">
    <source>
        <dbReference type="Proteomes" id="UP000756921"/>
    </source>
</evidence>
<accession>A0A9P6KVR2</accession>
<protein>
    <submittedName>
        <fullName evidence="1">Uncharacterized protein</fullName>
    </submittedName>
</protein>
<dbReference type="EMBL" id="WJXW01000001">
    <property type="protein sequence ID" value="KAF9740692.1"/>
    <property type="molecule type" value="Genomic_DNA"/>
</dbReference>
<name>A0A9P6KVR2_9PLEO</name>